<dbReference type="PANTHER" id="PTHR37954:SF3">
    <property type="entry name" value="DUF169 DOMAIN-CONTAINING PROTEIN"/>
    <property type="match status" value="1"/>
</dbReference>
<dbReference type="AlphaFoldDB" id="A0A537LJ38"/>
<evidence type="ECO:0000313" key="2">
    <source>
        <dbReference type="EMBL" id="TMJ07986.1"/>
    </source>
</evidence>
<evidence type="ECO:0000313" key="3">
    <source>
        <dbReference type="Proteomes" id="UP000320393"/>
    </source>
</evidence>
<accession>A0A537LJ38</accession>
<organism evidence="2 3">
    <name type="scientific">Candidatus Segetimicrobium genomatis</name>
    <dbReference type="NCBI Taxonomy" id="2569760"/>
    <lineage>
        <taxon>Bacteria</taxon>
        <taxon>Bacillati</taxon>
        <taxon>Candidatus Sysuimicrobiota</taxon>
        <taxon>Candidatus Sysuimicrobiia</taxon>
        <taxon>Candidatus Sysuimicrobiales</taxon>
        <taxon>Candidatus Segetimicrobiaceae</taxon>
        <taxon>Candidatus Segetimicrobium</taxon>
    </lineage>
</organism>
<evidence type="ECO:0000256" key="1">
    <source>
        <dbReference type="SAM" id="MobiDB-lite"/>
    </source>
</evidence>
<dbReference type="Proteomes" id="UP000320393">
    <property type="component" value="Unassembled WGS sequence"/>
</dbReference>
<dbReference type="PANTHER" id="PTHR37954">
    <property type="entry name" value="BLL4979 PROTEIN"/>
    <property type="match status" value="1"/>
</dbReference>
<evidence type="ECO:0008006" key="4">
    <source>
        <dbReference type="Google" id="ProtNLM"/>
    </source>
</evidence>
<reference evidence="2 3" key="1">
    <citation type="journal article" date="2019" name="Nat. Microbiol.">
        <title>Mediterranean grassland soil C-N compound turnover is dependent on rainfall and depth, and is mediated by genomically divergent microorganisms.</title>
        <authorList>
            <person name="Diamond S."/>
            <person name="Andeer P.F."/>
            <person name="Li Z."/>
            <person name="Crits-Christoph A."/>
            <person name="Burstein D."/>
            <person name="Anantharaman K."/>
            <person name="Lane K.R."/>
            <person name="Thomas B.C."/>
            <person name="Pan C."/>
            <person name="Northen T.R."/>
            <person name="Banfield J.F."/>
        </authorList>
    </citation>
    <scope>NUCLEOTIDE SEQUENCE [LARGE SCALE GENOMIC DNA]</scope>
    <source>
        <strain evidence="2">NP_5</strain>
    </source>
</reference>
<sequence length="271" mass="29890">MAKPGEPLPEKVRRPAQDMGIKVAICQTFSIARRYGWALAVGRDDLSCPLAKTAFGFEQVLPYYAEGNLACGMYTATPEAGAQTEAEVPKFALGEFERIIIAPLGRATFEPHVVLVYANAAQVMRLVAAALYQRGGRIHSSFSARLDCADAVIETMHTGRPQVILPCYGDRIYGQTEDHEMAFTVPWAAAVDLVAGLQGTHQGGVRYPIPAWLRYTGEFPEKYRRLRGIPPRSPHGGPRRVREGPPRSHRGHSYSRRHDRQGIISKDAKPG</sequence>
<gene>
    <name evidence="2" type="ORF">E6H02_10640</name>
</gene>
<dbReference type="InterPro" id="IPR003748">
    <property type="entry name" value="DUF169"/>
</dbReference>
<comment type="caution">
    <text evidence="2">The sequence shown here is derived from an EMBL/GenBank/DDBJ whole genome shotgun (WGS) entry which is preliminary data.</text>
</comment>
<protein>
    <recommendedName>
        <fullName evidence="4">DUF169 domain-containing protein</fullName>
    </recommendedName>
</protein>
<feature type="compositionally biased region" description="Basic residues" evidence="1">
    <location>
        <begin position="247"/>
        <end position="259"/>
    </location>
</feature>
<dbReference type="Pfam" id="PF02596">
    <property type="entry name" value="DUF169"/>
    <property type="match status" value="1"/>
</dbReference>
<dbReference type="EMBL" id="VBAM01000434">
    <property type="protein sequence ID" value="TMJ07986.1"/>
    <property type="molecule type" value="Genomic_DNA"/>
</dbReference>
<feature type="region of interest" description="Disordered" evidence="1">
    <location>
        <begin position="225"/>
        <end position="271"/>
    </location>
</feature>
<proteinExistence type="predicted"/>
<name>A0A537LJ38_9BACT</name>